<dbReference type="Pfam" id="PF00149">
    <property type="entry name" value="Metallophos"/>
    <property type="match status" value="1"/>
</dbReference>
<dbReference type="GO" id="GO:0008253">
    <property type="term" value="F:5'-nucleotidase activity"/>
    <property type="evidence" value="ECO:0007669"/>
    <property type="project" value="TreeGrafter"/>
</dbReference>
<evidence type="ECO:0000313" key="6">
    <source>
        <dbReference type="Proteomes" id="UP000051378"/>
    </source>
</evidence>
<evidence type="ECO:0000256" key="1">
    <source>
        <dbReference type="ARBA" id="ARBA00022729"/>
    </source>
</evidence>
<dbReference type="Gene3D" id="3.90.780.10">
    <property type="entry name" value="5'-Nucleotidase, C-terminal domain"/>
    <property type="match status" value="1"/>
</dbReference>
<dbReference type="Proteomes" id="UP000051378">
    <property type="component" value="Unassembled WGS sequence"/>
</dbReference>
<name>A0A0R2DN00_9LACO</name>
<gene>
    <name evidence="5" type="ORF">FC86_GL000216</name>
</gene>
<dbReference type="PROSITE" id="PS00785">
    <property type="entry name" value="5_NUCLEOTIDASE_1"/>
    <property type="match status" value="1"/>
</dbReference>
<keyword evidence="6" id="KW-1185">Reference proteome</keyword>
<evidence type="ECO:0000313" key="5">
    <source>
        <dbReference type="EMBL" id="KRN04539.1"/>
    </source>
</evidence>
<protein>
    <submittedName>
        <fullName evidence="5">Calcineurin-like phosphoesterase family protein</fullName>
    </submittedName>
</protein>
<feature type="domain" description="5'-Nucleotidase C-terminal" evidence="4">
    <location>
        <begin position="289"/>
        <end position="414"/>
    </location>
</feature>
<proteinExistence type="inferred from homology"/>
<dbReference type="GO" id="GO:0008768">
    <property type="term" value="F:UDP-sugar diphosphatase activity"/>
    <property type="evidence" value="ECO:0007669"/>
    <property type="project" value="TreeGrafter"/>
</dbReference>
<dbReference type="PANTHER" id="PTHR11575">
    <property type="entry name" value="5'-NUCLEOTIDASE-RELATED"/>
    <property type="match status" value="1"/>
</dbReference>
<dbReference type="InterPro" id="IPR036907">
    <property type="entry name" value="5'-Nucleotdase_C_sf"/>
</dbReference>
<dbReference type="GO" id="GO:0030288">
    <property type="term" value="C:outer membrane-bounded periplasmic space"/>
    <property type="evidence" value="ECO:0007669"/>
    <property type="project" value="TreeGrafter"/>
</dbReference>
<dbReference type="PRINTS" id="PR01607">
    <property type="entry name" value="APYRASEFAMLY"/>
</dbReference>
<accession>A0A0R2DN00</accession>
<dbReference type="SUPFAM" id="SSF55816">
    <property type="entry name" value="5'-nucleotidase (syn. UDP-sugar hydrolase), C-terminal domain"/>
    <property type="match status" value="1"/>
</dbReference>
<evidence type="ECO:0000259" key="3">
    <source>
        <dbReference type="Pfam" id="PF00149"/>
    </source>
</evidence>
<comment type="caution">
    <text evidence="5">The sequence shown here is derived from an EMBL/GenBank/DDBJ whole genome shotgun (WGS) entry which is preliminary data.</text>
</comment>
<dbReference type="EMBL" id="AYZL01000010">
    <property type="protein sequence ID" value="KRN04539.1"/>
    <property type="molecule type" value="Genomic_DNA"/>
</dbReference>
<dbReference type="AlphaFoldDB" id="A0A0R2DN00"/>
<dbReference type="OrthoDB" id="9793179at2"/>
<dbReference type="InterPro" id="IPR006179">
    <property type="entry name" value="5_nucleotidase/apyrase"/>
</dbReference>
<dbReference type="RefSeq" id="WP_056974397.1">
    <property type="nucleotide sequence ID" value="NZ_AYZL01000010.1"/>
</dbReference>
<dbReference type="CDD" id="cd00845">
    <property type="entry name" value="MPP_UshA_N_like"/>
    <property type="match status" value="1"/>
</dbReference>
<dbReference type="Pfam" id="PF02872">
    <property type="entry name" value="5_nucleotid_C"/>
    <property type="match status" value="1"/>
</dbReference>
<keyword evidence="2" id="KW-0378">Hydrolase</keyword>
<keyword evidence="1" id="KW-0732">Signal</keyword>
<evidence type="ECO:0000259" key="4">
    <source>
        <dbReference type="Pfam" id="PF02872"/>
    </source>
</evidence>
<feature type="domain" description="Calcineurin-like phosphoesterase" evidence="3">
    <location>
        <begin position="4"/>
        <end position="201"/>
    </location>
</feature>
<reference evidence="5 6" key="1">
    <citation type="journal article" date="2015" name="Genome Announc.">
        <title>Expanding the biotechnology potential of lactobacilli through comparative genomics of 213 strains and associated genera.</title>
        <authorList>
            <person name="Sun Z."/>
            <person name="Harris H.M."/>
            <person name="McCann A."/>
            <person name="Guo C."/>
            <person name="Argimon S."/>
            <person name="Zhang W."/>
            <person name="Yang X."/>
            <person name="Jeffery I.B."/>
            <person name="Cooney J.C."/>
            <person name="Kagawa T.F."/>
            <person name="Liu W."/>
            <person name="Song Y."/>
            <person name="Salvetti E."/>
            <person name="Wrobel A."/>
            <person name="Rasinkangas P."/>
            <person name="Parkhill J."/>
            <person name="Rea M.C."/>
            <person name="O'Sullivan O."/>
            <person name="Ritari J."/>
            <person name="Douillard F.P."/>
            <person name="Paul Ross R."/>
            <person name="Yang R."/>
            <person name="Briner A.E."/>
            <person name="Felis G.E."/>
            <person name="de Vos W.M."/>
            <person name="Barrangou R."/>
            <person name="Klaenhammer T.R."/>
            <person name="Caufield P.W."/>
            <person name="Cui Y."/>
            <person name="Zhang H."/>
            <person name="O'Toole P.W."/>
        </authorList>
    </citation>
    <scope>NUCLEOTIDE SEQUENCE [LARGE SCALE GENOMIC DNA]</scope>
    <source>
        <strain evidence="5 6">DSM 23037</strain>
    </source>
</reference>
<dbReference type="InterPro" id="IPR006146">
    <property type="entry name" value="5'-Nucleotdase_CS"/>
</dbReference>
<dbReference type="InterPro" id="IPR029052">
    <property type="entry name" value="Metallo-depent_PP-like"/>
</dbReference>
<organism evidence="5 6">
    <name type="scientific">Holzapfeliella floricola DSM 23037 = JCM 16512</name>
    <dbReference type="NCBI Taxonomy" id="1423744"/>
    <lineage>
        <taxon>Bacteria</taxon>
        <taxon>Bacillati</taxon>
        <taxon>Bacillota</taxon>
        <taxon>Bacilli</taxon>
        <taxon>Lactobacillales</taxon>
        <taxon>Lactobacillaceae</taxon>
        <taxon>Holzapfeliella</taxon>
    </lineage>
</organism>
<keyword evidence="2" id="KW-0547">Nucleotide-binding</keyword>
<dbReference type="InterPro" id="IPR008334">
    <property type="entry name" value="5'-Nucleotdase_C"/>
</dbReference>
<dbReference type="InterPro" id="IPR011240">
    <property type="entry name" value="Pesterase_YunD"/>
</dbReference>
<dbReference type="SUPFAM" id="SSF56300">
    <property type="entry name" value="Metallo-dependent phosphatases"/>
    <property type="match status" value="1"/>
</dbReference>
<dbReference type="GO" id="GO:0009166">
    <property type="term" value="P:nucleotide catabolic process"/>
    <property type="evidence" value="ECO:0007669"/>
    <property type="project" value="InterPro"/>
</dbReference>
<dbReference type="GO" id="GO:0000166">
    <property type="term" value="F:nucleotide binding"/>
    <property type="evidence" value="ECO:0007669"/>
    <property type="project" value="UniProtKB-KW"/>
</dbReference>
<sequence length="453" mass="51694">MEKIRVVHTNDLHSHFEEWPKISRYIKQAREQDPDLLLFDIGDFMDKWHPLTEATDGQINIDLMNEAGYNAVTIGNNEGIGNSHDQLQHLFDHAQFDVILDNLYQKNGQRPKFAQPYKIMETHAHHKVGIIGMTACYPLTYGPNGWSIKEVDEVLPGVIAELKAQKVSAIILLSHLGLPTDRRLAKAYPELDLILGSHTHHLLPQGEQVNRTMLAAAGKYGQNIGDVQLTFADDGTVSNIIVKTIPTESLSEKRTDEGQIQEWLTKGHKQLQKEKVAELPQKFEDAEETYQVLLKGVAKQAETDLAILNSGLAVTPFNSGMITYDDLHQSLPHPMHLIRVKLSGYNLWRLIREMEKMRLFLSHYPMKGMGFRGKIFGDIKYLGIEYDAKTKQVFVKGKPLELGEIYTLTTVDHYFFIPFFPTIEITGDVEFLFPEFLRDSVNHYLKETYPIKE</sequence>
<evidence type="ECO:0000256" key="2">
    <source>
        <dbReference type="RuleBase" id="RU362119"/>
    </source>
</evidence>
<dbReference type="Gene3D" id="3.60.21.10">
    <property type="match status" value="1"/>
</dbReference>
<dbReference type="STRING" id="1423744.FC86_GL000216"/>
<dbReference type="PATRIC" id="fig|1423744.4.peg.221"/>
<comment type="similarity">
    <text evidence="2">Belongs to the 5'-nucleotidase family.</text>
</comment>
<dbReference type="GO" id="GO:0046872">
    <property type="term" value="F:metal ion binding"/>
    <property type="evidence" value="ECO:0007669"/>
    <property type="project" value="InterPro"/>
</dbReference>
<dbReference type="PIRSF" id="PIRSF036361">
    <property type="entry name" value="YunD"/>
    <property type="match status" value="1"/>
</dbReference>
<dbReference type="PANTHER" id="PTHR11575:SF23">
    <property type="entry name" value="5-NUCLEOTIDASE FAMILY PROTEIN"/>
    <property type="match status" value="1"/>
</dbReference>
<dbReference type="InterPro" id="IPR004843">
    <property type="entry name" value="Calcineurin-like_PHP"/>
</dbReference>